<feature type="binding site" evidence="7">
    <location>
        <begin position="75"/>
        <end position="77"/>
    </location>
    <ligand>
        <name>FMN</name>
        <dbReference type="ChEBI" id="CHEBI:58210"/>
    </ligand>
</feature>
<feature type="binding site" evidence="7">
    <location>
        <position position="104"/>
    </location>
    <ligand>
        <name>FMN</name>
        <dbReference type="ChEBI" id="CHEBI:58210"/>
    </ligand>
</feature>
<dbReference type="Proteomes" id="UP000091969">
    <property type="component" value="Unassembled WGS sequence"/>
</dbReference>
<keyword evidence="2 7" id="KW-0285">Flavoprotein</keyword>
<evidence type="ECO:0000259" key="8">
    <source>
        <dbReference type="PROSITE" id="PS51349"/>
    </source>
</evidence>
<dbReference type="STRING" id="1101373.A9O67_01455"/>
<evidence type="ECO:0000256" key="6">
    <source>
        <dbReference type="PIRSR" id="PIRSR000138-1"/>
    </source>
</evidence>
<feature type="binding site" evidence="7">
    <location>
        <begin position="276"/>
        <end position="280"/>
    </location>
    <ligand>
        <name>FMN</name>
        <dbReference type="ChEBI" id="CHEBI:58210"/>
    </ligand>
</feature>
<feature type="binding site" evidence="7">
    <location>
        <position position="130"/>
    </location>
    <ligand>
        <name>FMN</name>
        <dbReference type="ChEBI" id="CHEBI:58210"/>
    </ligand>
</feature>
<reference evidence="9 10" key="1">
    <citation type="submission" date="2016-06" db="EMBL/GenBank/DDBJ databases">
        <title>Genome sequence of Tepidimonas fonticaldi PL17.</title>
        <authorList>
            <person name="Pinnaka A.K."/>
        </authorList>
    </citation>
    <scope>NUCLEOTIDE SEQUENCE [LARGE SCALE GENOMIC DNA]</scope>
    <source>
        <strain evidence="9 10">PL17</strain>
    </source>
</reference>
<evidence type="ECO:0000256" key="7">
    <source>
        <dbReference type="PIRSR" id="PIRSR000138-2"/>
    </source>
</evidence>
<dbReference type="InterPro" id="IPR012133">
    <property type="entry name" value="Alpha-hydoxy_acid_DH_FMN"/>
</dbReference>
<keyword evidence="10" id="KW-1185">Reference proteome</keyword>
<feature type="binding site" evidence="7">
    <location>
        <position position="222"/>
    </location>
    <ligand>
        <name>FMN</name>
        <dbReference type="ChEBI" id="CHEBI:58210"/>
    </ligand>
</feature>
<dbReference type="SUPFAM" id="SSF51395">
    <property type="entry name" value="FMN-linked oxidoreductases"/>
    <property type="match status" value="1"/>
</dbReference>
<comment type="caution">
    <text evidence="9">The sequence shown here is derived from an EMBL/GenBank/DDBJ whole genome shotgun (WGS) entry which is preliminary data.</text>
</comment>
<organism evidence="9 10">
    <name type="scientific">Tepidimonas fonticaldi</name>
    <dbReference type="NCBI Taxonomy" id="1101373"/>
    <lineage>
        <taxon>Bacteria</taxon>
        <taxon>Pseudomonadati</taxon>
        <taxon>Pseudomonadota</taxon>
        <taxon>Betaproteobacteria</taxon>
        <taxon>Burkholderiales</taxon>
        <taxon>Tepidimonas</taxon>
    </lineage>
</organism>
<evidence type="ECO:0000256" key="1">
    <source>
        <dbReference type="ARBA" id="ARBA00001917"/>
    </source>
</evidence>
<evidence type="ECO:0000256" key="5">
    <source>
        <dbReference type="ARBA" id="ARBA00024042"/>
    </source>
</evidence>
<dbReference type="GO" id="GO:0016491">
    <property type="term" value="F:oxidoreductase activity"/>
    <property type="evidence" value="ECO:0007669"/>
    <property type="project" value="UniProtKB-KW"/>
</dbReference>
<evidence type="ECO:0000256" key="2">
    <source>
        <dbReference type="ARBA" id="ARBA00022630"/>
    </source>
</evidence>
<evidence type="ECO:0000256" key="4">
    <source>
        <dbReference type="ARBA" id="ARBA00023002"/>
    </source>
</evidence>
<evidence type="ECO:0000313" key="9">
    <source>
        <dbReference type="EMBL" id="OBS31333.1"/>
    </source>
</evidence>
<dbReference type="InterPro" id="IPR000262">
    <property type="entry name" value="FMN-dep_DH"/>
</dbReference>
<dbReference type="PANTHER" id="PTHR10578:SF107">
    <property type="entry name" value="2-HYDROXYACID OXIDASE 1"/>
    <property type="match status" value="1"/>
</dbReference>
<feature type="binding site" evidence="7">
    <location>
        <position position="245"/>
    </location>
    <ligand>
        <name>glyoxylate</name>
        <dbReference type="ChEBI" id="CHEBI:36655"/>
    </ligand>
</feature>
<dbReference type="PANTHER" id="PTHR10578">
    <property type="entry name" value="S -2-HYDROXY-ACID OXIDASE-RELATED"/>
    <property type="match status" value="1"/>
</dbReference>
<sequence>MTASPPDTTPAAPLAAAAIRAYFEGGAGDEVTLRANAAAWRAIGLRPRVLATPRQVDTQVTLLGRRWPTPWLAAPMAHLALAHPDAERGLALACAAQGAGLVLSTQASTALESVARAVLPEPQRGPLWFQLYPYGEREDWLRLVQRAHRAGYEAVVLTVDAPVQWAGERERASGFALPADWPQPNLPARPETGTLEALLARAPDWDDVAWLRSHSPLPLLLKGITHPADADRAADLCDGLVVSNHGGRVLDGLPPTAALLPAVVEAVQGRCPVLVDGGLRRATDVLKALALGANAVLVGRPLVAALAQGGAPGVAALWRRWHDELRGAMALCGAATIDALTPALLCHGAFHPLECL</sequence>
<dbReference type="InterPro" id="IPR037396">
    <property type="entry name" value="FMN_HAD"/>
</dbReference>
<feature type="binding site" evidence="7">
    <location>
        <position position="22"/>
    </location>
    <ligand>
        <name>glyoxylate</name>
        <dbReference type="ChEBI" id="CHEBI:36655"/>
    </ligand>
</feature>
<accession>A0A1A6DWV6</accession>
<feature type="binding site" evidence="7">
    <location>
        <begin position="299"/>
        <end position="300"/>
    </location>
    <ligand>
        <name>FMN</name>
        <dbReference type="ChEBI" id="CHEBI:58210"/>
    </ligand>
</feature>
<dbReference type="PIRSF" id="PIRSF000138">
    <property type="entry name" value="Al-hdrx_acd_dh"/>
    <property type="match status" value="1"/>
</dbReference>
<proteinExistence type="inferred from homology"/>
<feature type="binding site" evidence="7">
    <location>
        <position position="132"/>
    </location>
    <ligand>
        <name>glyoxylate</name>
        <dbReference type="ChEBI" id="CHEBI:36655"/>
    </ligand>
</feature>
<feature type="active site" description="Proton acceptor" evidence="6">
    <location>
        <position position="245"/>
    </location>
</feature>
<dbReference type="Pfam" id="PF01070">
    <property type="entry name" value="FMN_dh"/>
    <property type="match status" value="1"/>
</dbReference>
<dbReference type="EMBL" id="LZDH01000034">
    <property type="protein sequence ID" value="OBS31333.1"/>
    <property type="molecule type" value="Genomic_DNA"/>
</dbReference>
<feature type="binding site" evidence="7">
    <location>
        <position position="158"/>
    </location>
    <ligand>
        <name>FMN</name>
        <dbReference type="ChEBI" id="CHEBI:58210"/>
    </ligand>
</feature>
<evidence type="ECO:0000313" key="10">
    <source>
        <dbReference type="Proteomes" id="UP000091969"/>
    </source>
</evidence>
<dbReference type="GO" id="GO:0010181">
    <property type="term" value="F:FMN binding"/>
    <property type="evidence" value="ECO:0007669"/>
    <property type="project" value="InterPro"/>
</dbReference>
<protein>
    <recommendedName>
        <fullName evidence="8">FMN hydroxy acid dehydrogenase domain-containing protein</fullName>
    </recommendedName>
</protein>
<gene>
    <name evidence="9" type="ORF">A9O67_01455</name>
</gene>
<dbReference type="RefSeq" id="WP_068607413.1">
    <property type="nucleotide sequence ID" value="NZ_LZDH01000034.1"/>
</dbReference>
<keyword evidence="4" id="KW-0560">Oxidoreductase</keyword>
<feature type="binding site" evidence="7">
    <location>
        <position position="248"/>
    </location>
    <ligand>
        <name>glyoxylate</name>
        <dbReference type="ChEBI" id="CHEBI:36655"/>
    </ligand>
</feature>
<feature type="domain" description="FMN hydroxy acid dehydrogenase" evidence="8">
    <location>
        <begin position="1"/>
        <end position="350"/>
    </location>
</feature>
<evidence type="ECO:0000256" key="3">
    <source>
        <dbReference type="ARBA" id="ARBA00022643"/>
    </source>
</evidence>
<feature type="binding site" evidence="7">
    <location>
        <position position="243"/>
    </location>
    <ligand>
        <name>FMN</name>
        <dbReference type="ChEBI" id="CHEBI:58210"/>
    </ligand>
</feature>
<dbReference type="CDD" id="cd02809">
    <property type="entry name" value="alpha_hydroxyacid_oxid_FMN"/>
    <property type="match status" value="1"/>
</dbReference>
<dbReference type="OrthoDB" id="9770452at2"/>
<dbReference type="InterPro" id="IPR013785">
    <property type="entry name" value="Aldolase_TIM"/>
</dbReference>
<comment type="cofactor">
    <cofactor evidence="1">
        <name>FMN</name>
        <dbReference type="ChEBI" id="CHEBI:58210"/>
    </cofactor>
</comment>
<name>A0A1A6DWV6_9BURK</name>
<dbReference type="PROSITE" id="PS51349">
    <property type="entry name" value="FMN_HYDROXY_ACID_DH_2"/>
    <property type="match status" value="1"/>
</dbReference>
<dbReference type="AlphaFoldDB" id="A0A1A6DWV6"/>
<keyword evidence="3 7" id="KW-0288">FMN</keyword>
<dbReference type="Gene3D" id="3.20.20.70">
    <property type="entry name" value="Aldolase class I"/>
    <property type="match status" value="1"/>
</dbReference>
<comment type="similarity">
    <text evidence="5">Belongs to the FMN-dependent alpha-hydroxy acid dehydrogenase family.</text>
</comment>